<dbReference type="EMBL" id="LAZR01010075">
    <property type="protein sequence ID" value="KKM68949.1"/>
    <property type="molecule type" value="Genomic_DNA"/>
</dbReference>
<name>A0A0F9JGH5_9ZZZZ</name>
<sequence>MGDKTGIGDRMKENYEDRYRLKLTRRMPVIVRLDGKAFHTLTKGCEKPFDERLSGAMLSTTWALLKEIQGSKCAYIQSDEISILITDFEKLTTEAWFDYNIQKMCSVSAGIASTRFSQAWFPENEGVAVFDSRVFNIPKDEVCNYFIWRQQDWTRNSVHMAARSHFSHKELHGKNVSNMHEMLHKIGINWNDFDSKWKNGLFVEGHWEQEIKIPAHPNFVLPTPIFTQEREVVEKYLIQG</sequence>
<comment type="caution">
    <text evidence="2">The sequence shown here is derived from an EMBL/GenBank/DDBJ whole genome shotgun (WGS) entry which is preliminary data.</text>
</comment>
<dbReference type="GO" id="GO:0006400">
    <property type="term" value="P:tRNA modification"/>
    <property type="evidence" value="ECO:0007669"/>
    <property type="project" value="InterPro"/>
</dbReference>
<dbReference type="GO" id="GO:0000287">
    <property type="term" value="F:magnesium ion binding"/>
    <property type="evidence" value="ECO:0007669"/>
    <property type="project" value="InterPro"/>
</dbReference>
<feature type="domain" description="tRNAHis guanylyltransferase catalytic" evidence="1">
    <location>
        <begin position="10"/>
        <end position="138"/>
    </location>
</feature>
<dbReference type="InterPro" id="IPR038469">
    <property type="entry name" value="tRNAHis_GuaTrfase_Thg1_sf"/>
</dbReference>
<accession>A0A0F9JGH5</accession>
<protein>
    <recommendedName>
        <fullName evidence="1">tRNAHis guanylyltransferase catalytic domain-containing protein</fullName>
    </recommendedName>
</protein>
<dbReference type="PANTHER" id="PTHR12729">
    <property type="entry name" value="TRNA(HIS) GUANYLYLTRANSFERASE-RELATED"/>
    <property type="match status" value="1"/>
</dbReference>
<dbReference type="GO" id="GO:0008193">
    <property type="term" value="F:tRNA guanylyltransferase activity"/>
    <property type="evidence" value="ECO:0007669"/>
    <property type="project" value="InterPro"/>
</dbReference>
<evidence type="ECO:0000313" key="2">
    <source>
        <dbReference type="EMBL" id="KKM68949.1"/>
    </source>
</evidence>
<dbReference type="Gene3D" id="3.30.70.3000">
    <property type="match status" value="1"/>
</dbReference>
<dbReference type="InterPro" id="IPR024956">
    <property type="entry name" value="tRNAHis_GuaTrfase_cat"/>
</dbReference>
<dbReference type="AlphaFoldDB" id="A0A0F9JGH5"/>
<reference evidence="2" key="1">
    <citation type="journal article" date="2015" name="Nature">
        <title>Complex archaea that bridge the gap between prokaryotes and eukaryotes.</title>
        <authorList>
            <person name="Spang A."/>
            <person name="Saw J.H."/>
            <person name="Jorgensen S.L."/>
            <person name="Zaremba-Niedzwiedzka K."/>
            <person name="Martijn J."/>
            <person name="Lind A.E."/>
            <person name="van Eijk R."/>
            <person name="Schleper C."/>
            <person name="Guy L."/>
            <person name="Ettema T.J."/>
        </authorList>
    </citation>
    <scope>NUCLEOTIDE SEQUENCE</scope>
</reference>
<proteinExistence type="predicted"/>
<evidence type="ECO:0000259" key="1">
    <source>
        <dbReference type="Pfam" id="PF04446"/>
    </source>
</evidence>
<dbReference type="Pfam" id="PF04446">
    <property type="entry name" value="Thg1"/>
    <property type="match status" value="1"/>
</dbReference>
<dbReference type="PANTHER" id="PTHR12729:SF1">
    <property type="entry name" value="TRNAHIS GUANYLYLTRANSFERASE CATALYTIC DOMAIN-CONTAINING PROTEIN"/>
    <property type="match status" value="1"/>
</dbReference>
<dbReference type="InterPro" id="IPR007537">
    <property type="entry name" value="tRNAHis_GuaTrfase_Thg1"/>
</dbReference>
<organism evidence="2">
    <name type="scientific">marine sediment metagenome</name>
    <dbReference type="NCBI Taxonomy" id="412755"/>
    <lineage>
        <taxon>unclassified sequences</taxon>
        <taxon>metagenomes</taxon>
        <taxon>ecological metagenomes</taxon>
    </lineage>
</organism>
<gene>
    <name evidence="2" type="ORF">LCGC14_1455720</name>
</gene>